<dbReference type="Pfam" id="PF13411">
    <property type="entry name" value="MerR_1"/>
    <property type="match status" value="1"/>
</dbReference>
<evidence type="ECO:0000256" key="4">
    <source>
        <dbReference type="ARBA" id="ARBA00023163"/>
    </source>
</evidence>
<evidence type="ECO:0000256" key="2">
    <source>
        <dbReference type="ARBA" id="ARBA00023015"/>
    </source>
</evidence>
<dbReference type="PROSITE" id="PS00552">
    <property type="entry name" value="HTH_MERR_1"/>
    <property type="match status" value="1"/>
</dbReference>
<dbReference type="SMART" id="SM00422">
    <property type="entry name" value="HTH_MERR"/>
    <property type="match status" value="1"/>
</dbReference>
<feature type="domain" description="HTH merR-type" evidence="5">
    <location>
        <begin position="14"/>
        <end position="83"/>
    </location>
</feature>
<proteinExistence type="predicted"/>
<reference evidence="6 7" key="1">
    <citation type="submission" date="2019-10" db="EMBL/GenBank/DDBJ databases">
        <authorList>
            <person name="Wolf R A."/>
        </authorList>
    </citation>
    <scope>NUCLEOTIDE SEQUENCE [LARGE SCALE GENOMIC DNA]</scope>
    <source>
        <strain evidence="6">Collinsella_aerofaciens_AK_138A</strain>
    </source>
</reference>
<dbReference type="AlphaFoldDB" id="A0A5K1JIE9"/>
<dbReference type="RefSeq" id="WP_152074332.1">
    <property type="nucleotide sequence ID" value="NZ_CAAKNY010000042.1"/>
</dbReference>
<evidence type="ECO:0000259" key="5">
    <source>
        <dbReference type="PROSITE" id="PS50937"/>
    </source>
</evidence>
<dbReference type="PROSITE" id="PS50937">
    <property type="entry name" value="HTH_MERR_2"/>
    <property type="match status" value="1"/>
</dbReference>
<dbReference type="InterPro" id="IPR009061">
    <property type="entry name" value="DNA-bd_dom_put_sf"/>
</dbReference>
<dbReference type="GO" id="GO:0003700">
    <property type="term" value="F:DNA-binding transcription factor activity"/>
    <property type="evidence" value="ECO:0007669"/>
    <property type="project" value="InterPro"/>
</dbReference>
<evidence type="ECO:0000256" key="1">
    <source>
        <dbReference type="ARBA" id="ARBA00022491"/>
    </source>
</evidence>
<dbReference type="SUPFAM" id="SSF55136">
    <property type="entry name" value="Probable bacterial effector-binding domain"/>
    <property type="match status" value="1"/>
</dbReference>
<protein>
    <submittedName>
        <fullName evidence="6">HTH-type transcriptional activator mta</fullName>
    </submittedName>
</protein>
<dbReference type="PANTHER" id="PTHR30204">
    <property type="entry name" value="REDOX-CYCLING DRUG-SENSING TRANSCRIPTIONAL ACTIVATOR SOXR"/>
    <property type="match status" value="1"/>
</dbReference>
<dbReference type="InterPro" id="IPR011256">
    <property type="entry name" value="Reg_factor_effector_dom_sf"/>
</dbReference>
<dbReference type="Gene3D" id="3.20.80.10">
    <property type="entry name" value="Regulatory factor, effector binding domain"/>
    <property type="match status" value="1"/>
</dbReference>
<sequence length="286" mass="32800">MTHVSDDELHNGQLLGIGEASQLCGITSRTLRHYDKLNLLQPDCIGDNKYRYYSLETILRIPIINYLKMMGFSLDEVSELFEAQSFDKIKGMLGTHADACTREMTRLEECRHTIRDWMGLIDEANFVLSVKPKDVSLKYFSGQEFLAMPYHFWGNHADAIINLDFTSFVEEHDNVITGPVILHHSSFDACCEPDHAQKHSEVTVVQHALRPIAEENRMTVKSGMYLSTYHTGPFENIGEAHRRVRDYALANGFKPADGVFERFVTDYWTTYNQDLFVAEVLLPVER</sequence>
<keyword evidence="1" id="KW-0678">Repressor</keyword>
<gene>
    <name evidence="6" type="primary">mta</name>
    <name evidence="6" type="ORF">LMKDKBCB_01807</name>
</gene>
<evidence type="ECO:0000313" key="6">
    <source>
        <dbReference type="EMBL" id="VWL95339.1"/>
    </source>
</evidence>
<dbReference type="Gene3D" id="1.10.1660.10">
    <property type="match status" value="1"/>
</dbReference>
<dbReference type="InterPro" id="IPR000551">
    <property type="entry name" value="MerR-type_HTH_dom"/>
</dbReference>
<keyword evidence="2" id="KW-0805">Transcription regulation</keyword>
<dbReference type="Proteomes" id="UP000330807">
    <property type="component" value="Unassembled WGS sequence"/>
</dbReference>
<evidence type="ECO:0000256" key="3">
    <source>
        <dbReference type="ARBA" id="ARBA00023125"/>
    </source>
</evidence>
<dbReference type="GO" id="GO:0003677">
    <property type="term" value="F:DNA binding"/>
    <property type="evidence" value="ECO:0007669"/>
    <property type="project" value="UniProtKB-KW"/>
</dbReference>
<dbReference type="SUPFAM" id="SSF46955">
    <property type="entry name" value="Putative DNA-binding domain"/>
    <property type="match status" value="1"/>
</dbReference>
<keyword evidence="3" id="KW-0238">DNA-binding</keyword>
<dbReference type="PANTHER" id="PTHR30204:SF69">
    <property type="entry name" value="MERR-FAMILY TRANSCRIPTIONAL REGULATOR"/>
    <property type="match status" value="1"/>
</dbReference>
<keyword evidence="4" id="KW-0804">Transcription</keyword>
<accession>A0A5K1JIE9</accession>
<organism evidence="6 7">
    <name type="scientific">Collinsella aerofaciens</name>
    <dbReference type="NCBI Taxonomy" id="74426"/>
    <lineage>
        <taxon>Bacteria</taxon>
        <taxon>Bacillati</taxon>
        <taxon>Actinomycetota</taxon>
        <taxon>Coriobacteriia</taxon>
        <taxon>Coriobacteriales</taxon>
        <taxon>Coriobacteriaceae</taxon>
        <taxon>Collinsella</taxon>
    </lineage>
</organism>
<dbReference type="EMBL" id="CABWIH010000036">
    <property type="protein sequence ID" value="VWL95339.1"/>
    <property type="molecule type" value="Genomic_DNA"/>
</dbReference>
<dbReference type="InterPro" id="IPR047057">
    <property type="entry name" value="MerR_fam"/>
</dbReference>
<evidence type="ECO:0000313" key="7">
    <source>
        <dbReference type="Proteomes" id="UP000330807"/>
    </source>
</evidence>
<name>A0A5K1JIE9_9ACTN</name>
<dbReference type="OrthoDB" id="9809391at2"/>